<dbReference type="Proteomes" id="UP000430670">
    <property type="component" value="Unassembled WGS sequence"/>
</dbReference>
<feature type="transmembrane region" description="Helical" evidence="2">
    <location>
        <begin position="37"/>
        <end position="60"/>
    </location>
</feature>
<dbReference type="InterPro" id="IPR052955">
    <property type="entry name" value="UPF0703_membrane_permease"/>
</dbReference>
<feature type="transmembrane region" description="Helical" evidence="2">
    <location>
        <begin position="7"/>
        <end position="25"/>
    </location>
</feature>
<evidence type="ECO:0000313" key="5">
    <source>
        <dbReference type="Proteomes" id="UP000430670"/>
    </source>
</evidence>
<evidence type="ECO:0000259" key="3">
    <source>
        <dbReference type="Pfam" id="PF21537"/>
    </source>
</evidence>
<feature type="domain" description="DUF1980" evidence="3">
    <location>
        <begin position="173"/>
        <end position="296"/>
    </location>
</feature>
<dbReference type="InterPro" id="IPR048447">
    <property type="entry name" value="DUF1980_C"/>
</dbReference>
<keyword evidence="2" id="KW-0472">Membrane</keyword>
<sequence length="297" mass="32793">MLFFRKYLGGLLLLALSSYLGNLYFTNKLGLYITPRFFPYTLGALFVLVPMGLFSLWAGWKNRFSTHLGQKPYIVFTIVILTAWFTPPTALNPAMATQKNSPFTSSVSSAIPAAPEAPTTFEELVSSPMVTQAELDRLSGFDDDEAAAMGLQPSKPSRPSVHTASAPPNKVSAEKQDDKLDELVLTPQNYLSVMEDLFQKPDAYSGRPIRIEGFVYREKGFQPNQFVVARYQVVCCIADATVIGLLVEGLPSPAEDTWVEVKGILSKGSYNGSIMPILQAKEIHPIKIPADPYIYKN</sequence>
<dbReference type="NCBIfam" id="TIGR03943">
    <property type="entry name" value="TIGR03943 family putative permease subunit"/>
    <property type="match status" value="1"/>
</dbReference>
<dbReference type="Pfam" id="PF21537">
    <property type="entry name" value="DUF1980_C"/>
    <property type="match status" value="1"/>
</dbReference>
<keyword evidence="2" id="KW-1133">Transmembrane helix</keyword>
<organism evidence="4 5">
    <name type="scientific">Heliobacterium mobile</name>
    <name type="common">Heliobacillus mobilis</name>
    <dbReference type="NCBI Taxonomy" id="28064"/>
    <lineage>
        <taxon>Bacteria</taxon>
        <taxon>Bacillati</taxon>
        <taxon>Bacillota</taxon>
        <taxon>Clostridia</taxon>
        <taxon>Eubacteriales</taxon>
        <taxon>Heliobacteriaceae</taxon>
        <taxon>Heliobacterium</taxon>
    </lineage>
</organism>
<comment type="caution">
    <text evidence="4">The sequence shown here is derived from an EMBL/GenBank/DDBJ whole genome shotgun (WGS) entry which is preliminary data.</text>
</comment>
<reference evidence="4 5" key="1">
    <citation type="submission" date="2019-11" db="EMBL/GenBank/DDBJ databases">
        <title>Whole-genome sequence of a the green, strictly anaerobic photosynthetic bacterium Heliobacillus mobilis DSM 6151.</title>
        <authorList>
            <person name="Kyndt J.A."/>
            <person name="Meyer T.E."/>
        </authorList>
    </citation>
    <scope>NUCLEOTIDE SEQUENCE [LARGE SCALE GENOMIC DNA]</scope>
    <source>
        <strain evidence="4 5">DSM 6151</strain>
    </source>
</reference>
<dbReference type="InterPro" id="IPR015402">
    <property type="entry name" value="DUF1980"/>
</dbReference>
<keyword evidence="5" id="KW-1185">Reference proteome</keyword>
<dbReference type="EMBL" id="WNKU01000045">
    <property type="protein sequence ID" value="MTV50923.1"/>
    <property type="molecule type" value="Genomic_DNA"/>
</dbReference>
<feature type="compositionally biased region" description="Polar residues" evidence="1">
    <location>
        <begin position="154"/>
        <end position="163"/>
    </location>
</feature>
<evidence type="ECO:0000256" key="1">
    <source>
        <dbReference type="SAM" id="MobiDB-lite"/>
    </source>
</evidence>
<dbReference type="RefSeq" id="WP_235911107.1">
    <property type="nucleotide sequence ID" value="NZ_WNKU01000045.1"/>
</dbReference>
<evidence type="ECO:0000256" key="2">
    <source>
        <dbReference type="SAM" id="Phobius"/>
    </source>
</evidence>
<protein>
    <submittedName>
        <fullName evidence="4">TIGR03943 family protein</fullName>
    </submittedName>
</protein>
<keyword evidence="2" id="KW-0812">Transmembrane</keyword>
<evidence type="ECO:0000313" key="4">
    <source>
        <dbReference type="EMBL" id="MTV50923.1"/>
    </source>
</evidence>
<feature type="region of interest" description="Disordered" evidence="1">
    <location>
        <begin position="147"/>
        <end position="178"/>
    </location>
</feature>
<feature type="transmembrane region" description="Helical" evidence="2">
    <location>
        <begin position="72"/>
        <end position="91"/>
    </location>
</feature>
<name>A0A6I3SPE1_HELMO</name>
<gene>
    <name evidence="4" type="ORF">GJ688_18560</name>
</gene>
<dbReference type="PANTHER" id="PTHR40047:SF1">
    <property type="entry name" value="UPF0703 PROTEIN YCGQ"/>
    <property type="match status" value="1"/>
</dbReference>
<dbReference type="AlphaFoldDB" id="A0A6I3SPE1"/>
<dbReference type="PANTHER" id="PTHR40047">
    <property type="entry name" value="UPF0703 PROTEIN YCGQ"/>
    <property type="match status" value="1"/>
</dbReference>
<proteinExistence type="predicted"/>
<accession>A0A6I3SPE1</accession>